<sequence length="165" mass="18654">MYHLALIDSNFLPQFIGCSTARRFGLPFLTIQFTINCKVINIITEQIIAILNDLGLEYEFITTVISSREIPYLVQAVNALLFSHEGRILNKIASLEMSTNLTTQRTNFNSGNNFQRNNQEETSMEEEDIMELVEEVEEGPQMEIGHNANSVERLGALSRNALLSI</sequence>
<reference evidence="1 2" key="1">
    <citation type="journal article" date="2018" name="PLoS Genet.">
        <title>Population sequencing reveals clonal diversity and ancestral inbreeding in the grapevine cultivar Chardonnay.</title>
        <authorList>
            <person name="Roach M.J."/>
            <person name="Johnson D.L."/>
            <person name="Bohlmann J."/>
            <person name="van Vuuren H.J."/>
            <person name="Jones S.J."/>
            <person name="Pretorius I.S."/>
            <person name="Schmidt S.A."/>
            <person name="Borneman A.R."/>
        </authorList>
    </citation>
    <scope>NUCLEOTIDE SEQUENCE [LARGE SCALE GENOMIC DNA]</scope>
    <source>
        <strain evidence="2">cv. Chardonnay</strain>
        <tissue evidence="1">Leaf</tissue>
    </source>
</reference>
<name>A0A438DWK3_VITVI</name>
<comment type="caution">
    <text evidence="1">The sequence shown here is derived from an EMBL/GenBank/DDBJ whole genome shotgun (WGS) entry which is preliminary data.</text>
</comment>
<dbReference type="Proteomes" id="UP000288805">
    <property type="component" value="Unassembled WGS sequence"/>
</dbReference>
<organism evidence="1 2">
    <name type="scientific">Vitis vinifera</name>
    <name type="common">Grape</name>
    <dbReference type="NCBI Taxonomy" id="29760"/>
    <lineage>
        <taxon>Eukaryota</taxon>
        <taxon>Viridiplantae</taxon>
        <taxon>Streptophyta</taxon>
        <taxon>Embryophyta</taxon>
        <taxon>Tracheophyta</taxon>
        <taxon>Spermatophyta</taxon>
        <taxon>Magnoliopsida</taxon>
        <taxon>eudicotyledons</taxon>
        <taxon>Gunneridae</taxon>
        <taxon>Pentapetalae</taxon>
        <taxon>rosids</taxon>
        <taxon>Vitales</taxon>
        <taxon>Vitaceae</taxon>
        <taxon>Viteae</taxon>
        <taxon>Vitis</taxon>
    </lineage>
</organism>
<protein>
    <submittedName>
        <fullName evidence="1">Uncharacterized protein</fullName>
    </submittedName>
</protein>
<gene>
    <name evidence="1" type="ORF">CK203_083169</name>
</gene>
<evidence type="ECO:0000313" key="1">
    <source>
        <dbReference type="EMBL" id="RVW39873.1"/>
    </source>
</evidence>
<evidence type="ECO:0000313" key="2">
    <source>
        <dbReference type="Proteomes" id="UP000288805"/>
    </source>
</evidence>
<accession>A0A438DWK3</accession>
<dbReference type="EMBL" id="QGNW01001469">
    <property type="protein sequence ID" value="RVW39873.1"/>
    <property type="molecule type" value="Genomic_DNA"/>
</dbReference>
<proteinExistence type="predicted"/>
<dbReference type="AlphaFoldDB" id="A0A438DWK3"/>